<protein>
    <submittedName>
        <fullName evidence="1">Uncharacterized protein</fullName>
    </submittedName>
</protein>
<sequence>MPKICVKSGCDGTHSVNRGDDPIVSGLSLDEAENYAAFVRASARIRRTRRLPEAPRSRGPGAA</sequence>
<reference evidence="1 3" key="3">
    <citation type="submission" date="2019-07" db="EMBL/GenBank/DDBJ databases">
        <title>Whole genome shotgun sequence of Methylobacterium oxalidis NBRC 107715.</title>
        <authorList>
            <person name="Hosoyama A."/>
            <person name="Uohara A."/>
            <person name="Ohji S."/>
            <person name="Ichikawa N."/>
        </authorList>
    </citation>
    <scope>NUCLEOTIDE SEQUENCE [LARGE SCALE GENOMIC DNA]</scope>
    <source>
        <strain evidence="1 3">NBRC 107715</strain>
    </source>
</reference>
<gene>
    <name evidence="2" type="ORF">GCM10007888_55480</name>
    <name evidence="1" type="ORF">MOX02_23540</name>
</gene>
<evidence type="ECO:0000313" key="4">
    <source>
        <dbReference type="Proteomes" id="UP001156856"/>
    </source>
</evidence>
<evidence type="ECO:0000313" key="3">
    <source>
        <dbReference type="Proteomes" id="UP000321960"/>
    </source>
</evidence>
<accession>A0A512J2Y1</accession>
<comment type="caution">
    <text evidence="1">The sequence shown here is derived from an EMBL/GenBank/DDBJ whole genome shotgun (WGS) entry which is preliminary data.</text>
</comment>
<dbReference type="RefSeq" id="WP_147025953.1">
    <property type="nucleotide sequence ID" value="NZ_BJZU01000043.1"/>
</dbReference>
<dbReference type="AlphaFoldDB" id="A0A512J2Y1"/>
<proteinExistence type="predicted"/>
<dbReference type="Proteomes" id="UP000321960">
    <property type="component" value="Unassembled WGS sequence"/>
</dbReference>
<evidence type="ECO:0000313" key="2">
    <source>
        <dbReference type="EMBL" id="GLS67165.1"/>
    </source>
</evidence>
<dbReference type="EMBL" id="BSPK01000111">
    <property type="protein sequence ID" value="GLS67165.1"/>
    <property type="molecule type" value="Genomic_DNA"/>
</dbReference>
<reference evidence="2" key="1">
    <citation type="journal article" date="2014" name="Int. J. Syst. Evol. Microbiol.">
        <title>Complete genome of a new Firmicutes species belonging to the dominant human colonic microbiota ('Ruminococcus bicirculans') reveals two chromosomes and a selective capacity to utilize plant glucans.</title>
        <authorList>
            <consortium name="NISC Comparative Sequencing Program"/>
            <person name="Wegmann U."/>
            <person name="Louis P."/>
            <person name="Goesmann A."/>
            <person name="Henrissat B."/>
            <person name="Duncan S.H."/>
            <person name="Flint H.J."/>
        </authorList>
    </citation>
    <scope>NUCLEOTIDE SEQUENCE</scope>
    <source>
        <strain evidence="2">NBRC 107715</strain>
    </source>
</reference>
<dbReference type="OrthoDB" id="8005075at2"/>
<dbReference type="EMBL" id="BJZU01000043">
    <property type="protein sequence ID" value="GEP04316.1"/>
    <property type="molecule type" value="Genomic_DNA"/>
</dbReference>
<keyword evidence="4" id="KW-1185">Reference proteome</keyword>
<organism evidence="1 3">
    <name type="scientific">Methylobacterium oxalidis</name>
    <dbReference type="NCBI Taxonomy" id="944322"/>
    <lineage>
        <taxon>Bacteria</taxon>
        <taxon>Pseudomonadati</taxon>
        <taxon>Pseudomonadota</taxon>
        <taxon>Alphaproteobacteria</taxon>
        <taxon>Hyphomicrobiales</taxon>
        <taxon>Methylobacteriaceae</taxon>
        <taxon>Methylobacterium</taxon>
    </lineage>
</organism>
<name>A0A512J2Y1_9HYPH</name>
<evidence type="ECO:0000313" key="1">
    <source>
        <dbReference type="EMBL" id="GEP04316.1"/>
    </source>
</evidence>
<dbReference type="Proteomes" id="UP001156856">
    <property type="component" value="Unassembled WGS sequence"/>
</dbReference>
<reference evidence="4" key="2">
    <citation type="journal article" date="2019" name="Int. J. Syst. Evol. Microbiol.">
        <title>The Global Catalogue of Microorganisms (GCM) 10K type strain sequencing project: providing services to taxonomists for standard genome sequencing and annotation.</title>
        <authorList>
            <consortium name="The Broad Institute Genomics Platform"/>
            <consortium name="The Broad Institute Genome Sequencing Center for Infectious Disease"/>
            <person name="Wu L."/>
            <person name="Ma J."/>
        </authorList>
    </citation>
    <scope>NUCLEOTIDE SEQUENCE [LARGE SCALE GENOMIC DNA]</scope>
    <source>
        <strain evidence="4">NBRC 107715</strain>
    </source>
</reference>
<reference evidence="2" key="4">
    <citation type="submission" date="2023-01" db="EMBL/GenBank/DDBJ databases">
        <title>Draft genome sequence of Methylobacterium oxalidis strain NBRC 107715.</title>
        <authorList>
            <person name="Sun Q."/>
            <person name="Mori K."/>
        </authorList>
    </citation>
    <scope>NUCLEOTIDE SEQUENCE</scope>
    <source>
        <strain evidence="2">NBRC 107715</strain>
    </source>
</reference>